<dbReference type="InterPro" id="IPR003591">
    <property type="entry name" value="Leu-rich_rpt_typical-subtyp"/>
</dbReference>
<gene>
    <name evidence="5" type="ORF">CLUMA_CG009144</name>
</gene>
<keyword evidence="2 4" id="KW-0732">Signal</keyword>
<evidence type="ECO:0000313" key="6">
    <source>
        <dbReference type="Proteomes" id="UP000183832"/>
    </source>
</evidence>
<protein>
    <submittedName>
        <fullName evidence="5">CLUMA_CG009144, isoform A</fullName>
    </submittedName>
</protein>
<evidence type="ECO:0000256" key="4">
    <source>
        <dbReference type="SAM" id="SignalP"/>
    </source>
</evidence>
<keyword evidence="6" id="KW-1185">Reference proteome</keyword>
<keyword evidence="3" id="KW-0677">Repeat</keyword>
<organism evidence="5 6">
    <name type="scientific">Clunio marinus</name>
    <dbReference type="NCBI Taxonomy" id="568069"/>
    <lineage>
        <taxon>Eukaryota</taxon>
        <taxon>Metazoa</taxon>
        <taxon>Ecdysozoa</taxon>
        <taxon>Arthropoda</taxon>
        <taxon>Hexapoda</taxon>
        <taxon>Insecta</taxon>
        <taxon>Pterygota</taxon>
        <taxon>Neoptera</taxon>
        <taxon>Endopterygota</taxon>
        <taxon>Diptera</taxon>
        <taxon>Nematocera</taxon>
        <taxon>Chironomoidea</taxon>
        <taxon>Chironomidae</taxon>
        <taxon>Clunio</taxon>
    </lineage>
</organism>
<keyword evidence="1" id="KW-0433">Leucine-rich repeat</keyword>
<proteinExistence type="predicted"/>
<dbReference type="SMART" id="SM00369">
    <property type="entry name" value="LRR_TYP"/>
    <property type="match status" value="5"/>
</dbReference>
<evidence type="ECO:0000313" key="5">
    <source>
        <dbReference type="EMBL" id="CRK95686.1"/>
    </source>
</evidence>
<evidence type="ECO:0000256" key="1">
    <source>
        <dbReference type="ARBA" id="ARBA00022614"/>
    </source>
</evidence>
<dbReference type="SUPFAM" id="SSF52058">
    <property type="entry name" value="L domain-like"/>
    <property type="match status" value="1"/>
</dbReference>
<evidence type="ECO:0000256" key="2">
    <source>
        <dbReference type="ARBA" id="ARBA00022729"/>
    </source>
</evidence>
<dbReference type="Gene3D" id="3.80.10.10">
    <property type="entry name" value="Ribonuclease Inhibitor"/>
    <property type="match status" value="1"/>
</dbReference>
<sequence>MKTLLVFVLTVQFLLWQAHSVEFRCEFGYRLDHGYPCQVTKGLLVNDNEAVTFVGNHQAGKDDNDLKLISFSGNRHLRLHYFPRETFSKFPHLDDFSLQNCQLRNLKNGDFKDAGNLRNLNLDSNELFQLNSTTFAGASNLQWLGLASNDMRTINKDAFKGLSKLQMLILSQNKLHELHRETFHDLVDLLEILVDRNELETLPAGLFDRSLKLQRIWFQNNKINVIDPQFFTPLQNIKFINLEGNVCVNELFRKQYRETEVMLTDALKNCNPTPTAKTSKN</sequence>
<evidence type="ECO:0000256" key="3">
    <source>
        <dbReference type="ARBA" id="ARBA00022737"/>
    </source>
</evidence>
<accession>A0A1J1I9P2</accession>
<dbReference type="STRING" id="568069.A0A1J1I9P2"/>
<dbReference type="Pfam" id="PF13855">
    <property type="entry name" value="LRR_8"/>
    <property type="match status" value="2"/>
</dbReference>
<dbReference type="AlphaFoldDB" id="A0A1J1I9P2"/>
<dbReference type="EMBL" id="CVRI01000042">
    <property type="protein sequence ID" value="CRK95686.1"/>
    <property type="molecule type" value="Genomic_DNA"/>
</dbReference>
<feature type="chain" id="PRO_5012158965" evidence="4">
    <location>
        <begin position="21"/>
        <end position="281"/>
    </location>
</feature>
<dbReference type="Proteomes" id="UP000183832">
    <property type="component" value="Unassembled WGS sequence"/>
</dbReference>
<feature type="signal peptide" evidence="4">
    <location>
        <begin position="1"/>
        <end position="20"/>
    </location>
</feature>
<dbReference type="PANTHER" id="PTHR24366">
    <property type="entry name" value="IG(IMMUNOGLOBULIN) AND LRR(LEUCINE RICH REPEAT) DOMAINS"/>
    <property type="match status" value="1"/>
</dbReference>
<dbReference type="OrthoDB" id="1600340at2759"/>
<name>A0A1J1I9P2_9DIPT</name>
<reference evidence="5 6" key="1">
    <citation type="submission" date="2015-04" db="EMBL/GenBank/DDBJ databases">
        <authorList>
            <person name="Syromyatnikov M.Y."/>
            <person name="Popov V.N."/>
        </authorList>
    </citation>
    <scope>NUCLEOTIDE SEQUENCE [LARGE SCALE GENOMIC DNA]</scope>
</reference>
<dbReference type="InterPro" id="IPR001611">
    <property type="entry name" value="Leu-rich_rpt"/>
</dbReference>
<dbReference type="PANTHER" id="PTHR24366:SF161">
    <property type="entry name" value="TIR DOMAIN-CONTAINING PROTEIN"/>
    <property type="match status" value="1"/>
</dbReference>
<dbReference type="InterPro" id="IPR032675">
    <property type="entry name" value="LRR_dom_sf"/>
</dbReference>